<name>A0ABT5E7B8_9BACT</name>
<sequence length="204" mass="22439">MSQPHPTALPSARRRPARRRDAFIRVFHAAPLVVALGLGGLAVPGAARAAEDDKLNERVSAAACQPRLASDRSKLTWNGVDWRFTTGETGEVFLECPVYTPWTDEDSGNRIIEELRMWYIDTSGDLTDASVKVELRRIAPPSLTSVLVGTVLSDNNSNTSPTTFATALNNLAMVDAQYFLVVRLFRQGTNRTVTFRGVSFFEAP</sequence>
<reference evidence="1 2" key="1">
    <citation type="submission" date="2022-11" db="EMBL/GenBank/DDBJ databases">
        <title>Minimal conservation of predation-associated metabolite biosynthetic gene clusters underscores biosynthetic potential of Myxococcota including descriptions for ten novel species: Archangium lansinium sp. nov., Myxococcus landrumus sp. nov., Nannocystis bai.</title>
        <authorList>
            <person name="Ahearne A."/>
            <person name="Stevens C."/>
            <person name="Dowd S."/>
        </authorList>
    </citation>
    <scope>NUCLEOTIDE SEQUENCE [LARGE SCALE GENOMIC DNA]</scope>
    <source>
        <strain evidence="1 2">BB15-2</strain>
    </source>
</reference>
<protein>
    <submittedName>
        <fullName evidence="1">Uncharacterized protein</fullName>
    </submittedName>
</protein>
<keyword evidence="2" id="KW-1185">Reference proteome</keyword>
<dbReference type="Proteomes" id="UP001221686">
    <property type="component" value="Unassembled WGS sequence"/>
</dbReference>
<dbReference type="EMBL" id="JAQNDL010000003">
    <property type="protein sequence ID" value="MDC0721765.1"/>
    <property type="molecule type" value="Genomic_DNA"/>
</dbReference>
<accession>A0ABT5E7B8</accession>
<comment type="caution">
    <text evidence="1">The sequence shown here is derived from an EMBL/GenBank/DDBJ whole genome shotgun (WGS) entry which is preliminary data.</text>
</comment>
<organism evidence="1 2">
    <name type="scientific">Nannocystis bainbridge</name>
    <dbReference type="NCBI Taxonomy" id="2995303"/>
    <lineage>
        <taxon>Bacteria</taxon>
        <taxon>Pseudomonadati</taxon>
        <taxon>Myxococcota</taxon>
        <taxon>Polyangia</taxon>
        <taxon>Nannocystales</taxon>
        <taxon>Nannocystaceae</taxon>
        <taxon>Nannocystis</taxon>
    </lineage>
</organism>
<evidence type="ECO:0000313" key="2">
    <source>
        <dbReference type="Proteomes" id="UP001221686"/>
    </source>
</evidence>
<gene>
    <name evidence="1" type="ORF">POL25_32955</name>
</gene>
<proteinExistence type="predicted"/>
<evidence type="ECO:0000313" key="1">
    <source>
        <dbReference type="EMBL" id="MDC0721765.1"/>
    </source>
</evidence>